<dbReference type="EMBL" id="JBGBPQ010000026">
    <property type="protein sequence ID" value="KAL1498961.1"/>
    <property type="molecule type" value="Genomic_DNA"/>
</dbReference>
<comment type="caution">
    <text evidence="2">The sequence shown here is derived from an EMBL/GenBank/DDBJ whole genome shotgun (WGS) entry which is preliminary data.</text>
</comment>
<dbReference type="PANTHER" id="PTHR36395:SF1">
    <property type="entry name" value="RING-H2 ZINC FINGER PROTEIN"/>
    <property type="match status" value="1"/>
</dbReference>
<name>A0AB34IGR4_PRYPA</name>
<proteinExistence type="predicted"/>
<evidence type="ECO:0000313" key="2">
    <source>
        <dbReference type="EMBL" id="KAL1498953.1"/>
    </source>
</evidence>
<dbReference type="PANTHER" id="PTHR36395">
    <property type="entry name" value="RING-H2 ZINC FINGER PROTEIN"/>
    <property type="match status" value="1"/>
</dbReference>
<feature type="compositionally biased region" description="Basic and acidic residues" evidence="1">
    <location>
        <begin position="44"/>
        <end position="60"/>
    </location>
</feature>
<dbReference type="AlphaFoldDB" id="A0AB34IGR4"/>
<feature type="region of interest" description="Disordered" evidence="1">
    <location>
        <begin position="1"/>
        <end position="116"/>
    </location>
</feature>
<sequence>MVLANAMASASHRTAPPRLLHVRTGSSSDNIAHAVSNRLVSVRSPREPSRRGPSPKRFERPNAPPAVKVSHSPSPVRGSRERRASRAEPRGDEQQVAEEKPSSTSTSPNSKEKARRWQQLLDCASITKGTFRKEAELREWLRYHHVNISQWGQGKAKSVAELFAEVESKEATLQVLSGRVFRCVKVVKLVARRPEDTKRSSHLVQVAQTLPDGRVKSDLVLPSGKLLDGETPLFASMRAAKIELGDPLNLTLEQIFPDKSSLLAWNEVADSPAFPSLRTKYRLYQLEVIVEGIPATSFVTRKGKRSNGYKQQFFEWREDSPFDLLRRRQEGDKSFEEIEDEGNPKYGPWVPQSVAKENGWTVMPGPMHPSHSFMWHVLGEH</sequence>
<protein>
    <submittedName>
        <fullName evidence="2">Uncharacterized protein</fullName>
    </submittedName>
</protein>
<gene>
    <name evidence="2" type="ORF">AB1Y20_013474</name>
    <name evidence="3" type="ORF">AB1Y20_013481</name>
</gene>
<evidence type="ECO:0000256" key="1">
    <source>
        <dbReference type="SAM" id="MobiDB-lite"/>
    </source>
</evidence>
<accession>A0AB34IGR4</accession>
<evidence type="ECO:0000313" key="4">
    <source>
        <dbReference type="Proteomes" id="UP001515480"/>
    </source>
</evidence>
<dbReference type="EMBL" id="JBGBPQ010000026">
    <property type="protein sequence ID" value="KAL1498953.1"/>
    <property type="molecule type" value="Genomic_DNA"/>
</dbReference>
<evidence type="ECO:0000313" key="3">
    <source>
        <dbReference type="EMBL" id="KAL1498961.1"/>
    </source>
</evidence>
<organism evidence="2 4">
    <name type="scientific">Prymnesium parvum</name>
    <name type="common">Toxic golden alga</name>
    <dbReference type="NCBI Taxonomy" id="97485"/>
    <lineage>
        <taxon>Eukaryota</taxon>
        <taxon>Haptista</taxon>
        <taxon>Haptophyta</taxon>
        <taxon>Prymnesiophyceae</taxon>
        <taxon>Prymnesiales</taxon>
        <taxon>Prymnesiaceae</taxon>
        <taxon>Prymnesium</taxon>
    </lineage>
</organism>
<reference evidence="2 4" key="1">
    <citation type="journal article" date="2024" name="Science">
        <title>Giant polyketide synthase enzymes in the biosynthesis of giant marine polyether toxins.</title>
        <authorList>
            <person name="Fallon T.R."/>
            <person name="Shende V.V."/>
            <person name="Wierzbicki I.H."/>
            <person name="Pendleton A.L."/>
            <person name="Watervoot N.F."/>
            <person name="Auber R.P."/>
            <person name="Gonzalez D.J."/>
            <person name="Wisecaver J.H."/>
            <person name="Moore B.S."/>
        </authorList>
    </citation>
    <scope>NUCLEOTIDE SEQUENCE [LARGE SCALE GENOMIC DNA]</scope>
    <source>
        <strain evidence="2 4">12B1</strain>
    </source>
</reference>
<feature type="compositionally biased region" description="Basic and acidic residues" evidence="1">
    <location>
        <begin position="78"/>
        <end position="101"/>
    </location>
</feature>
<keyword evidence="4" id="KW-1185">Reference proteome</keyword>
<dbReference type="Proteomes" id="UP001515480">
    <property type="component" value="Unassembled WGS sequence"/>
</dbReference>